<dbReference type="Proteomes" id="UP000697710">
    <property type="component" value="Unassembled WGS sequence"/>
</dbReference>
<organism evidence="2 3">
    <name type="scientific">Eiseniibacteriota bacterium</name>
    <dbReference type="NCBI Taxonomy" id="2212470"/>
    <lineage>
        <taxon>Bacteria</taxon>
        <taxon>Candidatus Eiseniibacteriota</taxon>
    </lineage>
</organism>
<comment type="caution">
    <text evidence="2">The sequence shown here is derived from an EMBL/GenBank/DDBJ whole genome shotgun (WGS) entry which is preliminary data.</text>
</comment>
<evidence type="ECO:0000313" key="3">
    <source>
        <dbReference type="Proteomes" id="UP000697710"/>
    </source>
</evidence>
<reference evidence="2" key="1">
    <citation type="submission" date="2020-04" db="EMBL/GenBank/DDBJ databases">
        <authorList>
            <person name="Zhang T."/>
        </authorList>
    </citation>
    <scope>NUCLEOTIDE SEQUENCE</scope>
    <source>
        <strain evidence="2">HKST-UBA01</strain>
    </source>
</reference>
<gene>
    <name evidence="2" type="ORF">KC729_00095</name>
</gene>
<dbReference type="EMBL" id="JAGQHR010000001">
    <property type="protein sequence ID" value="MCA9726050.1"/>
    <property type="molecule type" value="Genomic_DNA"/>
</dbReference>
<reference evidence="2" key="2">
    <citation type="journal article" date="2021" name="Microbiome">
        <title>Successional dynamics and alternative stable states in a saline activated sludge microbial community over 9 years.</title>
        <authorList>
            <person name="Wang Y."/>
            <person name="Ye J."/>
            <person name="Ju F."/>
            <person name="Liu L."/>
            <person name="Boyd J.A."/>
            <person name="Deng Y."/>
            <person name="Parks D.H."/>
            <person name="Jiang X."/>
            <person name="Yin X."/>
            <person name="Woodcroft B.J."/>
            <person name="Tyson G.W."/>
            <person name="Hugenholtz P."/>
            <person name="Polz M.F."/>
            <person name="Zhang T."/>
        </authorList>
    </citation>
    <scope>NUCLEOTIDE SEQUENCE</scope>
    <source>
        <strain evidence="2">HKST-UBA01</strain>
    </source>
</reference>
<feature type="region of interest" description="Disordered" evidence="1">
    <location>
        <begin position="56"/>
        <end position="88"/>
    </location>
</feature>
<sequence length="88" mass="9611">MPKITVKEDCRIPDPRAGAYVKGSLLTAGTEMDFSKGTWDVSETVAAIWNGTYELPEGATDRRGNPLTKPKLVQEPTPPINPDAKLKE</sequence>
<accession>A0A956LXD5</accession>
<protein>
    <submittedName>
        <fullName evidence="2">Uncharacterized protein</fullName>
    </submittedName>
</protein>
<name>A0A956LXD5_UNCEI</name>
<evidence type="ECO:0000313" key="2">
    <source>
        <dbReference type="EMBL" id="MCA9726050.1"/>
    </source>
</evidence>
<dbReference type="AlphaFoldDB" id="A0A956LXD5"/>
<evidence type="ECO:0000256" key="1">
    <source>
        <dbReference type="SAM" id="MobiDB-lite"/>
    </source>
</evidence>
<proteinExistence type="predicted"/>